<dbReference type="Gene3D" id="3.30.9.10">
    <property type="entry name" value="D-Amino Acid Oxidase, subunit A, domain 2"/>
    <property type="match status" value="1"/>
</dbReference>
<dbReference type="GO" id="GO:0008115">
    <property type="term" value="F:sarcosine oxidase activity"/>
    <property type="evidence" value="ECO:0007669"/>
    <property type="project" value="TreeGrafter"/>
</dbReference>
<dbReference type="AlphaFoldDB" id="A0A1E7EVA5"/>
<evidence type="ECO:0000313" key="9">
    <source>
        <dbReference type="Proteomes" id="UP000095751"/>
    </source>
</evidence>
<evidence type="ECO:0000256" key="5">
    <source>
        <dbReference type="ARBA" id="ARBA00023002"/>
    </source>
</evidence>
<dbReference type="InParanoid" id="A0A1E7EVA5"/>
<evidence type="ECO:0000259" key="7">
    <source>
        <dbReference type="Pfam" id="PF01266"/>
    </source>
</evidence>
<keyword evidence="9" id="KW-1185">Reference proteome</keyword>
<dbReference type="PANTHER" id="PTHR10961">
    <property type="entry name" value="PEROXISOMAL SARCOSINE OXIDASE"/>
    <property type="match status" value="1"/>
</dbReference>
<protein>
    <recommendedName>
        <fullName evidence="7">FAD dependent oxidoreductase domain-containing protein</fullName>
    </recommendedName>
</protein>
<evidence type="ECO:0000256" key="1">
    <source>
        <dbReference type="ARBA" id="ARBA00001974"/>
    </source>
</evidence>
<gene>
    <name evidence="8" type="ORF">FRACYDRAFT_248080</name>
</gene>
<evidence type="ECO:0000256" key="6">
    <source>
        <dbReference type="SAM" id="MobiDB-lite"/>
    </source>
</evidence>
<feature type="compositionally biased region" description="Low complexity" evidence="6">
    <location>
        <begin position="182"/>
        <end position="204"/>
    </location>
</feature>
<evidence type="ECO:0000256" key="2">
    <source>
        <dbReference type="ARBA" id="ARBA00010989"/>
    </source>
</evidence>
<dbReference type="OrthoDB" id="424974at2759"/>
<dbReference type="InterPro" id="IPR036188">
    <property type="entry name" value="FAD/NAD-bd_sf"/>
</dbReference>
<dbReference type="GO" id="GO:0050660">
    <property type="term" value="F:flavin adenine dinucleotide binding"/>
    <property type="evidence" value="ECO:0007669"/>
    <property type="project" value="InterPro"/>
</dbReference>
<dbReference type="EMBL" id="KV784374">
    <property type="protein sequence ID" value="OEU09822.1"/>
    <property type="molecule type" value="Genomic_DNA"/>
</dbReference>
<comment type="cofactor">
    <cofactor evidence="1">
        <name>FAD</name>
        <dbReference type="ChEBI" id="CHEBI:57692"/>
    </cofactor>
</comment>
<evidence type="ECO:0000313" key="8">
    <source>
        <dbReference type="EMBL" id="OEU09822.1"/>
    </source>
</evidence>
<dbReference type="Pfam" id="PF01266">
    <property type="entry name" value="DAO"/>
    <property type="match status" value="1"/>
</dbReference>
<keyword evidence="3" id="KW-0285">Flavoprotein</keyword>
<feature type="region of interest" description="Disordered" evidence="6">
    <location>
        <begin position="182"/>
        <end position="206"/>
    </location>
</feature>
<accession>A0A1E7EVA5</accession>
<evidence type="ECO:0000256" key="4">
    <source>
        <dbReference type="ARBA" id="ARBA00022827"/>
    </source>
</evidence>
<dbReference type="KEGG" id="fcy:FRACYDRAFT_248080"/>
<dbReference type="SUPFAM" id="SSF51905">
    <property type="entry name" value="FAD/NAD(P)-binding domain"/>
    <property type="match status" value="1"/>
</dbReference>
<dbReference type="Gene3D" id="3.50.50.60">
    <property type="entry name" value="FAD/NAD(P)-binding domain"/>
    <property type="match status" value="1"/>
</dbReference>
<dbReference type="PANTHER" id="PTHR10961:SF10">
    <property type="entry name" value="FAD DEPENDENT OXIDOREDUCTASE DOMAIN-CONTAINING PROTEIN"/>
    <property type="match status" value="1"/>
</dbReference>
<name>A0A1E7EVA5_9STRA</name>
<dbReference type="InterPro" id="IPR006076">
    <property type="entry name" value="FAD-dep_OxRdtase"/>
</dbReference>
<dbReference type="InterPro" id="IPR045170">
    <property type="entry name" value="MTOX"/>
</dbReference>
<dbReference type="Proteomes" id="UP000095751">
    <property type="component" value="Unassembled WGS sequence"/>
</dbReference>
<reference evidence="8 9" key="1">
    <citation type="submission" date="2016-09" db="EMBL/GenBank/DDBJ databases">
        <title>Extensive genetic diversity and differential bi-allelic expression allows diatom success in the polar Southern Ocean.</title>
        <authorList>
            <consortium name="DOE Joint Genome Institute"/>
            <person name="Mock T."/>
            <person name="Otillar R.P."/>
            <person name="Strauss J."/>
            <person name="Dupont C."/>
            <person name="Frickenhaus S."/>
            <person name="Maumus F."/>
            <person name="Mcmullan M."/>
            <person name="Sanges R."/>
            <person name="Schmutz J."/>
            <person name="Toseland A."/>
            <person name="Valas R."/>
            <person name="Veluchamy A."/>
            <person name="Ward B.J."/>
            <person name="Allen A."/>
            <person name="Barry K."/>
            <person name="Falciatore A."/>
            <person name="Ferrante M."/>
            <person name="Fortunato A.E."/>
            <person name="Gloeckner G."/>
            <person name="Gruber A."/>
            <person name="Hipkin R."/>
            <person name="Janech M."/>
            <person name="Kroth P."/>
            <person name="Leese F."/>
            <person name="Lindquist E."/>
            <person name="Lyon B.R."/>
            <person name="Martin J."/>
            <person name="Mayer C."/>
            <person name="Parker M."/>
            <person name="Quesneville H."/>
            <person name="Raymond J."/>
            <person name="Uhlig C."/>
            <person name="Valentin K.U."/>
            <person name="Worden A.Z."/>
            <person name="Armbrust E.V."/>
            <person name="Bowler C."/>
            <person name="Green B."/>
            <person name="Moulton V."/>
            <person name="Van Oosterhout C."/>
            <person name="Grigoriev I."/>
        </authorList>
    </citation>
    <scope>NUCLEOTIDE SEQUENCE [LARGE SCALE GENOMIC DNA]</scope>
    <source>
        <strain evidence="8 9">CCMP1102</strain>
    </source>
</reference>
<feature type="domain" description="FAD dependent oxidoreductase" evidence="7">
    <location>
        <begin position="45"/>
        <end position="337"/>
    </location>
</feature>
<organism evidence="8 9">
    <name type="scientific">Fragilariopsis cylindrus CCMP1102</name>
    <dbReference type="NCBI Taxonomy" id="635003"/>
    <lineage>
        <taxon>Eukaryota</taxon>
        <taxon>Sar</taxon>
        <taxon>Stramenopiles</taxon>
        <taxon>Ochrophyta</taxon>
        <taxon>Bacillariophyta</taxon>
        <taxon>Bacillariophyceae</taxon>
        <taxon>Bacillariophycidae</taxon>
        <taxon>Bacillariales</taxon>
        <taxon>Bacillariaceae</taxon>
        <taxon>Fragilariopsis</taxon>
    </lineage>
</organism>
<proteinExistence type="inferred from homology"/>
<evidence type="ECO:0000256" key="3">
    <source>
        <dbReference type="ARBA" id="ARBA00022630"/>
    </source>
</evidence>
<keyword evidence="5" id="KW-0560">Oxidoreductase</keyword>
<comment type="similarity">
    <text evidence="2">Belongs to the MSOX/MTOX family.</text>
</comment>
<sequence>MHRLPLFRSHYNYHYSIVRRLHGGDVLYTTSAVTSAVPSASSSSYIVVGNGPIGSSIAKHLVQLLASANNNNKTTPKVTIIDGKGVGVGSSHADKARLIRTFDAEGDEEWTTWNIRSLQSFPAIEKMWHKSSLLEESTNKNKSFFTQCGALLMGDEEFVRRSKNAADKATMMLSSSSLSSSSAAAAGKLPPTTTNKTSSSSTSTVATPIRMSPIECQQKWPFLKPKVGCDMALFDSSGGIIDPNAFIEAQNTITTAIAAAAGTNSRNVTTIDDDNDNNNKNYQEATTVPPNTVEFGIISDEVLKVGRNRVELASSTRKILCADTVIVCGGSYTKPLLKNSGYYCCEKKKNSSSSKWETIRSSKRIVALLEVSADFVQGILKDMPSIKYAFDLDLDLNTNPNDEKMMPIPERADAATPTAGEQSRVEAGSVYILPPVWYPGEREGEKGKWFIKIGGGDNKWIDTKNEIDDWLFNNNKSGNDDDDDEDDDGNTTLSVSRLEDIVRSLMPTIQFDSVESMACVTTVDSNSSPQSNGIVVDDDHIEDGIIAISACQGKGAGPAEAISQDIAYKIYHNQINQ</sequence>
<keyword evidence="4" id="KW-0274">FAD</keyword>